<evidence type="ECO:0000256" key="8">
    <source>
        <dbReference type="ARBA" id="ARBA00022989"/>
    </source>
</evidence>
<dbReference type="EMBL" id="MDLC01000007">
    <property type="protein sequence ID" value="ODS24581.1"/>
    <property type="molecule type" value="Genomic_DNA"/>
</dbReference>
<comment type="subcellular location">
    <subcellularLocation>
        <location evidence="1 10">Cell inner membrane</location>
    </subcellularLocation>
</comment>
<dbReference type="InterPro" id="IPR049031">
    <property type="entry name" value="T2SSK_SAM-like_1st"/>
</dbReference>
<keyword evidence="6 11" id="KW-0812">Transmembrane</keyword>
<sequence length="367" mass="41102">MTDCQFQRGSVLVMVVFVVSIIVALSVRFTSDFQLTVARIEQHMIHTQLQQYLHSVENFASWVLIEDAKKDDSNGHFKSNGAGGNYDHLQEEWNSLLHTPIETATISAKLTDALSYFNVNQLLGRPQGYNPNGVFSQRFTVAQKRFVRLLQTHPDDLVDSILAQQITDAVVDWIDSDNTISGIGGAESYYTTLKPPYRAANQLFISVTELRQVRGITPEIYDYLKTVVVALPNTVGININTALPAVMRSLNQKDTETPLSKEDVDILVASRPPPRGESDDNEAINHTIDGYTSVDDFFKSDGAQRVFGGEVGLLPPKEGLRTGSEYFILEAEATLLDYQRQQTSMLKREMVATGFKVRVLRRAREQL</sequence>
<feature type="transmembrane region" description="Helical" evidence="11">
    <location>
        <begin position="12"/>
        <end position="29"/>
    </location>
</feature>
<dbReference type="SUPFAM" id="SSF158544">
    <property type="entry name" value="GspK insert domain-like"/>
    <property type="match status" value="1"/>
</dbReference>
<dbReference type="Gene3D" id="3.30.1300.30">
    <property type="entry name" value="GSPII I/J protein-like"/>
    <property type="match status" value="1"/>
</dbReference>
<keyword evidence="8 11" id="KW-1133">Transmembrane helix</keyword>
<dbReference type="NCBIfam" id="NF037980">
    <property type="entry name" value="T2SS_GspK"/>
    <property type="match status" value="1"/>
</dbReference>
<dbReference type="GO" id="GO:0009306">
    <property type="term" value="P:protein secretion"/>
    <property type="evidence" value="ECO:0007669"/>
    <property type="project" value="InterPro"/>
</dbReference>
<keyword evidence="9 10" id="KW-0472">Membrane</keyword>
<organism evidence="13 14">
    <name type="scientific">Candidatus Endobugula sertula</name>
    <name type="common">Bugula neritina bacterial symbiont</name>
    <dbReference type="NCBI Taxonomy" id="62101"/>
    <lineage>
        <taxon>Bacteria</taxon>
        <taxon>Pseudomonadati</taxon>
        <taxon>Pseudomonadota</taxon>
        <taxon>Gammaproteobacteria</taxon>
        <taxon>Cellvibrionales</taxon>
        <taxon>Cellvibrionaceae</taxon>
        <taxon>Candidatus Endobugula</taxon>
    </lineage>
</organism>
<dbReference type="PANTHER" id="PTHR38831">
    <property type="entry name" value="TYPE II SECRETION SYSTEM PROTEIN K"/>
    <property type="match status" value="1"/>
</dbReference>
<comment type="caution">
    <text evidence="13">The sequence shown here is derived from an EMBL/GenBank/DDBJ whole genome shotgun (WGS) entry which is preliminary data.</text>
</comment>
<dbReference type="Pfam" id="PF21687">
    <property type="entry name" value="T2SSK_1st"/>
    <property type="match status" value="1"/>
</dbReference>
<evidence type="ECO:0000259" key="12">
    <source>
        <dbReference type="Pfam" id="PF21687"/>
    </source>
</evidence>
<dbReference type="InterPro" id="IPR038072">
    <property type="entry name" value="GspK_central_sf"/>
</dbReference>
<dbReference type="Proteomes" id="UP000242502">
    <property type="component" value="Unassembled WGS sequence"/>
</dbReference>
<gene>
    <name evidence="13" type="ORF">AB835_03090</name>
</gene>
<evidence type="ECO:0000313" key="14">
    <source>
        <dbReference type="Proteomes" id="UP000242502"/>
    </source>
</evidence>
<evidence type="ECO:0000256" key="2">
    <source>
        <dbReference type="ARBA" id="ARBA00007246"/>
    </source>
</evidence>
<evidence type="ECO:0000256" key="4">
    <source>
        <dbReference type="ARBA" id="ARBA00022475"/>
    </source>
</evidence>
<proteinExistence type="inferred from homology"/>
<keyword evidence="5 10" id="KW-0997">Cell inner membrane</keyword>
<evidence type="ECO:0000256" key="1">
    <source>
        <dbReference type="ARBA" id="ARBA00004533"/>
    </source>
</evidence>
<dbReference type="PANTHER" id="PTHR38831:SF1">
    <property type="entry name" value="TYPE II SECRETION SYSTEM PROTEIN K-RELATED"/>
    <property type="match status" value="1"/>
</dbReference>
<evidence type="ECO:0000256" key="11">
    <source>
        <dbReference type="SAM" id="Phobius"/>
    </source>
</evidence>
<dbReference type="STRING" id="62101.AB835_03090"/>
<name>A0A1D2QSL5_9GAMM</name>
<evidence type="ECO:0000256" key="3">
    <source>
        <dbReference type="ARBA" id="ARBA00022448"/>
    </source>
</evidence>
<dbReference type="AlphaFoldDB" id="A0A1D2QSL5"/>
<keyword evidence="7" id="KW-0653">Protein transport</keyword>
<evidence type="ECO:0000256" key="10">
    <source>
        <dbReference type="PIRNR" id="PIRNR002786"/>
    </source>
</evidence>
<evidence type="ECO:0000256" key="7">
    <source>
        <dbReference type="ARBA" id="ARBA00022927"/>
    </source>
</evidence>
<dbReference type="InterPro" id="IPR045584">
    <property type="entry name" value="Pilin-like"/>
</dbReference>
<keyword evidence="4 10" id="KW-1003">Cell membrane</keyword>
<keyword evidence="3 10" id="KW-0813">Transport</keyword>
<dbReference type="Gene3D" id="1.10.40.60">
    <property type="entry name" value="EpsJ-like"/>
    <property type="match status" value="2"/>
</dbReference>
<reference evidence="13 14" key="1">
    <citation type="journal article" date="2016" name="Appl. Environ. Microbiol.">
        <title>Lack of Overt Genome Reduction in the Bryostatin-Producing Bryozoan Symbiont "Candidatus Endobugula sertula".</title>
        <authorList>
            <person name="Miller I.J."/>
            <person name="Vanee N."/>
            <person name="Fong S.S."/>
            <person name="Lim-Fong G.E."/>
            <person name="Kwan J.C."/>
        </authorList>
    </citation>
    <scope>NUCLEOTIDE SEQUENCE [LARGE SCALE GENOMIC DNA]</scope>
    <source>
        <strain evidence="13">AB1-4</strain>
    </source>
</reference>
<comment type="similarity">
    <text evidence="2 10">Belongs to the GSP K family.</text>
</comment>
<protein>
    <recommendedName>
        <fullName evidence="10">Type II secretion system protein K</fullName>
    </recommendedName>
</protein>
<evidence type="ECO:0000313" key="13">
    <source>
        <dbReference type="EMBL" id="ODS24581.1"/>
    </source>
</evidence>
<dbReference type="SUPFAM" id="SSF54523">
    <property type="entry name" value="Pili subunits"/>
    <property type="match status" value="1"/>
</dbReference>
<feature type="domain" description="T2SS protein K first SAM-like" evidence="12">
    <location>
        <begin position="117"/>
        <end position="233"/>
    </location>
</feature>
<dbReference type="PIRSF" id="PIRSF002786">
    <property type="entry name" value="XcpX"/>
    <property type="match status" value="1"/>
</dbReference>
<accession>A0A1D2QSL5</accession>
<evidence type="ECO:0000256" key="9">
    <source>
        <dbReference type="ARBA" id="ARBA00023136"/>
    </source>
</evidence>
<evidence type="ECO:0000256" key="5">
    <source>
        <dbReference type="ARBA" id="ARBA00022519"/>
    </source>
</evidence>
<dbReference type="InterPro" id="IPR005628">
    <property type="entry name" value="GspK"/>
</dbReference>
<dbReference type="GO" id="GO:0005886">
    <property type="term" value="C:plasma membrane"/>
    <property type="evidence" value="ECO:0007669"/>
    <property type="project" value="UniProtKB-SubCell"/>
</dbReference>
<evidence type="ECO:0000256" key="6">
    <source>
        <dbReference type="ARBA" id="ARBA00022692"/>
    </source>
</evidence>